<name>A0ACB1A1J6_MELEN</name>
<accession>A0ACB1A1J6</accession>
<dbReference type="Proteomes" id="UP001497535">
    <property type="component" value="Unassembled WGS sequence"/>
</dbReference>
<evidence type="ECO:0000313" key="2">
    <source>
        <dbReference type="Proteomes" id="UP001497535"/>
    </source>
</evidence>
<dbReference type="EMBL" id="CAVMJV010000054">
    <property type="protein sequence ID" value="CAK5084547.1"/>
    <property type="molecule type" value="Genomic_DNA"/>
</dbReference>
<keyword evidence="2" id="KW-1185">Reference proteome</keyword>
<evidence type="ECO:0000313" key="1">
    <source>
        <dbReference type="EMBL" id="CAK5084547.1"/>
    </source>
</evidence>
<organism evidence="1 2">
    <name type="scientific">Meloidogyne enterolobii</name>
    <name type="common">Root-knot nematode worm</name>
    <name type="synonym">Meloidogyne mayaguensis</name>
    <dbReference type="NCBI Taxonomy" id="390850"/>
    <lineage>
        <taxon>Eukaryota</taxon>
        <taxon>Metazoa</taxon>
        <taxon>Ecdysozoa</taxon>
        <taxon>Nematoda</taxon>
        <taxon>Chromadorea</taxon>
        <taxon>Rhabditida</taxon>
        <taxon>Tylenchina</taxon>
        <taxon>Tylenchomorpha</taxon>
        <taxon>Tylenchoidea</taxon>
        <taxon>Meloidogynidae</taxon>
        <taxon>Meloidogyninae</taxon>
        <taxon>Meloidogyne</taxon>
    </lineage>
</organism>
<proteinExistence type="predicted"/>
<gene>
    <name evidence="1" type="ORF">MENTE1834_LOCUS31941</name>
</gene>
<protein>
    <submittedName>
        <fullName evidence="1">Uncharacterized protein</fullName>
    </submittedName>
</protein>
<comment type="caution">
    <text evidence="1">The sequence shown here is derived from an EMBL/GenBank/DDBJ whole genome shotgun (WGS) entry which is preliminary data.</text>
</comment>
<reference evidence="1" key="1">
    <citation type="submission" date="2023-11" db="EMBL/GenBank/DDBJ databases">
        <authorList>
            <person name="Poullet M."/>
        </authorList>
    </citation>
    <scope>NUCLEOTIDE SEQUENCE</scope>
    <source>
        <strain evidence="1">E1834</strain>
    </source>
</reference>
<sequence length="101" mass="11853">MSSQGRKIVEHEGVKYYKEEGHQMTPIDNDKVADEIKTTKRLAQINIPGEIQLDVLKCLTFIQLLSFQETSFYFKNFIDKYEKQLARKKYDGLELVGFFIN</sequence>